<dbReference type="Pfam" id="PF00076">
    <property type="entry name" value="RRM_1"/>
    <property type="match status" value="3"/>
</dbReference>
<dbReference type="STRING" id="299467.A0A443S7V5"/>
<keyword evidence="6" id="KW-1185">Reference proteome</keyword>
<feature type="domain" description="RRM" evidence="4">
    <location>
        <begin position="209"/>
        <end position="288"/>
    </location>
</feature>
<evidence type="ECO:0000256" key="1">
    <source>
        <dbReference type="ARBA" id="ARBA00022884"/>
    </source>
</evidence>
<evidence type="ECO:0000313" key="6">
    <source>
        <dbReference type="Proteomes" id="UP000288716"/>
    </source>
</evidence>
<dbReference type="InterPro" id="IPR035979">
    <property type="entry name" value="RBD_domain_sf"/>
</dbReference>
<protein>
    <submittedName>
        <fullName evidence="5">Pre-mRNA splicing factor (Prp24)-like protein</fullName>
    </submittedName>
</protein>
<dbReference type="AlphaFoldDB" id="A0A443S7V5"/>
<sequence length="491" mass="56890">MAVQMKPLYLATSMEQLEQMIDMYEFIPTNLAECYLSANLAWFAKDQEKALLLYSRVAKKLNENSILNNEQISEFLERLVTLKEILKNRYDKMKREKENTINEFHTIYLDNVSPNYDECWIKSLFSKYGEIKKIWFNVDVERSLGLIEYAEQNSALNAIKEENGKNCDGQNIIVEHFADKFSRFHSMSEQKSNASSSHDYQSTRRTNGNKLLIMNMLNDYKREDEIRSLFSIFGEIKNVQIFKFGEADENGFVIIEFMHVLSAANAYMKMSSFEMPSGESMHIILSKDDKIEEKREAFECENNENTAENYNTDCVSSGASGYSKSVRTLNANDVDTRDNRSIRLTNVDRLLLLNVLNDYKTEHELRTLFSSFGEISNVHIFPFEGEERKGFVVLEFMEVVNAIKACVKMSFFKMPSGELMHINFCAHDVKKYKLKALNFKYEKFENATGNYNTDFLSNGISGLNTVDRSNVHNNMKFSSDYSVEMIILQTK</sequence>
<dbReference type="GO" id="GO:0003723">
    <property type="term" value="F:RNA binding"/>
    <property type="evidence" value="ECO:0007669"/>
    <property type="project" value="UniProtKB-UniRule"/>
</dbReference>
<proteinExistence type="predicted"/>
<dbReference type="SUPFAM" id="SSF54928">
    <property type="entry name" value="RNA-binding domain, RBD"/>
    <property type="match status" value="2"/>
</dbReference>
<comment type="caution">
    <text evidence="5">The sequence shown here is derived from an EMBL/GenBank/DDBJ whole genome shotgun (WGS) entry which is preliminary data.</text>
</comment>
<dbReference type="SMART" id="SM00360">
    <property type="entry name" value="RRM"/>
    <property type="match status" value="3"/>
</dbReference>
<dbReference type="CDD" id="cd00590">
    <property type="entry name" value="RRM_SF"/>
    <property type="match status" value="2"/>
</dbReference>
<dbReference type="PANTHER" id="PTHR10352">
    <property type="entry name" value="EUKARYOTIC TRANSLATION INITIATION FACTOR 3 SUBUNIT G"/>
    <property type="match status" value="1"/>
</dbReference>
<dbReference type="Gene3D" id="3.30.70.330">
    <property type="match status" value="3"/>
</dbReference>
<reference evidence="5 6" key="1">
    <citation type="journal article" date="2018" name="Gigascience">
        <title>Genomes of trombidid mites reveal novel predicted allergens and laterally-transferred genes associated with secondary metabolism.</title>
        <authorList>
            <person name="Dong X."/>
            <person name="Chaisiri K."/>
            <person name="Xia D."/>
            <person name="Armstrong S.D."/>
            <person name="Fang Y."/>
            <person name="Donnelly M.J."/>
            <person name="Kadowaki T."/>
            <person name="McGarry J.W."/>
            <person name="Darby A.C."/>
            <person name="Makepeace B.L."/>
        </authorList>
    </citation>
    <scope>NUCLEOTIDE SEQUENCE [LARGE SCALE GENOMIC DNA]</scope>
    <source>
        <strain evidence="5">UoL-UT</strain>
    </source>
</reference>
<dbReference type="SUPFAM" id="SSF140856">
    <property type="entry name" value="USP8 N-terminal domain-like"/>
    <property type="match status" value="1"/>
</dbReference>
<name>A0A443S7V5_9ACAR</name>
<keyword evidence="1 2" id="KW-0694">RNA-binding</keyword>
<accession>A0A443S7V5</accession>
<feature type="domain" description="RRM" evidence="4">
    <location>
        <begin position="349"/>
        <end position="427"/>
    </location>
</feature>
<feature type="domain" description="RRM" evidence="4">
    <location>
        <begin position="105"/>
        <end position="179"/>
    </location>
</feature>
<dbReference type="InterPro" id="IPR000504">
    <property type="entry name" value="RRM_dom"/>
</dbReference>
<dbReference type="OrthoDB" id="10044938at2759"/>
<evidence type="ECO:0000259" key="4">
    <source>
        <dbReference type="PROSITE" id="PS50102"/>
    </source>
</evidence>
<keyword evidence="3" id="KW-0175">Coiled coil</keyword>
<dbReference type="PROSITE" id="PS50102">
    <property type="entry name" value="RRM"/>
    <property type="match status" value="3"/>
</dbReference>
<dbReference type="EMBL" id="NCKV01006138">
    <property type="protein sequence ID" value="RWS23622.1"/>
    <property type="molecule type" value="Genomic_DNA"/>
</dbReference>
<organism evidence="5 6">
    <name type="scientific">Leptotrombidium deliense</name>
    <dbReference type="NCBI Taxonomy" id="299467"/>
    <lineage>
        <taxon>Eukaryota</taxon>
        <taxon>Metazoa</taxon>
        <taxon>Ecdysozoa</taxon>
        <taxon>Arthropoda</taxon>
        <taxon>Chelicerata</taxon>
        <taxon>Arachnida</taxon>
        <taxon>Acari</taxon>
        <taxon>Acariformes</taxon>
        <taxon>Trombidiformes</taxon>
        <taxon>Prostigmata</taxon>
        <taxon>Anystina</taxon>
        <taxon>Parasitengona</taxon>
        <taxon>Trombiculoidea</taxon>
        <taxon>Trombiculidae</taxon>
        <taxon>Leptotrombidium</taxon>
    </lineage>
</organism>
<feature type="coiled-coil region" evidence="3">
    <location>
        <begin position="76"/>
        <end position="103"/>
    </location>
</feature>
<evidence type="ECO:0000256" key="3">
    <source>
        <dbReference type="SAM" id="Coils"/>
    </source>
</evidence>
<evidence type="ECO:0000256" key="2">
    <source>
        <dbReference type="PROSITE-ProRule" id="PRU00176"/>
    </source>
</evidence>
<gene>
    <name evidence="5" type="ORF">B4U80_13339</name>
</gene>
<dbReference type="VEuPathDB" id="VectorBase:LDEU008418"/>
<dbReference type="InterPro" id="IPR012677">
    <property type="entry name" value="Nucleotide-bd_a/b_plait_sf"/>
</dbReference>
<dbReference type="Proteomes" id="UP000288716">
    <property type="component" value="Unassembled WGS sequence"/>
</dbReference>
<evidence type="ECO:0000313" key="5">
    <source>
        <dbReference type="EMBL" id="RWS23622.1"/>
    </source>
</evidence>